<feature type="transmembrane region" description="Helical" evidence="1">
    <location>
        <begin position="330"/>
        <end position="351"/>
    </location>
</feature>
<proteinExistence type="predicted"/>
<dbReference type="PATRIC" id="fig|1698449.3.peg.1787"/>
<dbReference type="PANTHER" id="PTHR37422:SF13">
    <property type="entry name" value="LIPOPOLYSACCHARIDE BIOSYNTHESIS PROTEIN PA4999-RELATED"/>
    <property type="match status" value="1"/>
</dbReference>
<feature type="transmembrane region" description="Helical" evidence="1">
    <location>
        <begin position="185"/>
        <end position="206"/>
    </location>
</feature>
<accession>A0A0K1XFS2</accession>
<dbReference type="PANTHER" id="PTHR37422">
    <property type="entry name" value="TEICHURONIC ACID BIOSYNTHESIS PROTEIN TUAE"/>
    <property type="match status" value="1"/>
</dbReference>
<evidence type="ECO:0000256" key="1">
    <source>
        <dbReference type="SAM" id="Phobius"/>
    </source>
</evidence>
<feature type="transmembrane region" description="Helical" evidence="1">
    <location>
        <begin position="303"/>
        <end position="323"/>
    </location>
</feature>
<protein>
    <recommendedName>
        <fullName evidence="4">O-antigen ligase</fullName>
    </recommendedName>
</protein>
<feature type="transmembrane region" description="Helical" evidence="1">
    <location>
        <begin position="62"/>
        <end position="79"/>
    </location>
</feature>
<evidence type="ECO:0000313" key="2">
    <source>
        <dbReference type="EMBL" id="AKX60032.1"/>
    </source>
</evidence>
<evidence type="ECO:0000313" key="3">
    <source>
        <dbReference type="Proteomes" id="UP000063953"/>
    </source>
</evidence>
<keyword evidence="1" id="KW-0472">Membrane</keyword>
<name>A0A0K1XFS2_9GAMM</name>
<organism evidence="2 3">
    <name type="scientific">Thiopseudomonas alkaliphila</name>
    <dbReference type="NCBI Taxonomy" id="1697053"/>
    <lineage>
        <taxon>Bacteria</taxon>
        <taxon>Pseudomonadati</taxon>
        <taxon>Pseudomonadota</taxon>
        <taxon>Gammaproteobacteria</taxon>
        <taxon>Pseudomonadales</taxon>
        <taxon>Pseudomonadaceae</taxon>
        <taxon>Thiopseudomonas</taxon>
    </lineage>
</organism>
<dbReference type="EMBL" id="CP012365">
    <property type="protein sequence ID" value="AKX60032.1"/>
    <property type="molecule type" value="Genomic_DNA"/>
</dbReference>
<keyword evidence="1" id="KW-1133">Transmembrane helix</keyword>
<feature type="transmembrane region" description="Helical" evidence="1">
    <location>
        <begin position="147"/>
        <end position="173"/>
    </location>
</feature>
<feature type="transmembrane region" description="Helical" evidence="1">
    <location>
        <begin position="12"/>
        <end position="31"/>
    </location>
</feature>
<reference evidence="2 3" key="1">
    <citation type="journal article" date="2015" name="Genome Announc.">
        <title>Genome Sequences of Oblitimonas alkaliphila gen. nov. sp. nov. (Proposed), a Novel Bacterium of the Pseudomonadaceae Family.</title>
        <authorList>
            <person name="Lauer A.C."/>
            <person name="Nicholson A.C."/>
            <person name="Humrighouse B.W."/>
            <person name="Emery B."/>
            <person name="Drobish A."/>
            <person name="Juieng P."/>
            <person name="Loparev V."/>
            <person name="McQuiston J.R."/>
        </authorList>
    </citation>
    <scope>NUCLEOTIDE SEQUENCE [LARGE SCALE GENOMIC DNA]</scope>
    <source>
        <strain evidence="2 3">E5571</strain>
    </source>
</reference>
<dbReference type="Proteomes" id="UP000063953">
    <property type="component" value="Chromosome"/>
</dbReference>
<dbReference type="STRING" id="1697053.AKN87_11360"/>
<dbReference type="AlphaFoldDB" id="A0A0K1XFS2"/>
<feature type="transmembrane region" description="Helical" evidence="1">
    <location>
        <begin position="38"/>
        <end position="56"/>
    </location>
</feature>
<feature type="transmembrane region" description="Helical" evidence="1">
    <location>
        <begin position="113"/>
        <end position="135"/>
    </location>
</feature>
<evidence type="ECO:0008006" key="4">
    <source>
        <dbReference type="Google" id="ProtNLM"/>
    </source>
</evidence>
<feature type="transmembrane region" description="Helical" evidence="1">
    <location>
        <begin position="227"/>
        <end position="247"/>
    </location>
</feature>
<keyword evidence="3" id="KW-1185">Reference proteome</keyword>
<dbReference type="InterPro" id="IPR051533">
    <property type="entry name" value="WaaL-like"/>
</dbReference>
<keyword evidence="1" id="KW-0812">Transmembrane</keyword>
<gene>
    <name evidence="2" type="ORF">AKN88_08890</name>
</gene>
<sequence length="395" mass="45963">MTVLSRLTKQHFLYLLSLCFSVYLLSHYMGLSSKAVNNVFYLGLAVPCLIFSLINYRATAELIKQFYWLFALVAVVSLLDMQQAKDVKRGLYLLLFFISCVLVDQGKGRLKYWLLPFSLTCLLMLFYITADWIWIWSHSARWIRYSYWLNVYFHPGFFAMLMCFGLLIGWMLFLGPWLEQRYQKTGYILGLAVFSLVILLCTTIFQSRTALVGYGLFFIGLIIYKRFYLIGLMLIIAMVAVVFGLGFDEQLANRGLSYRTIIWQEVWRQLLHECNPLVGCNLPQGYKILGQFDHPHNVYLAMFYRNGLLGGGLFCVFVAYFFYRGIKAKSVWLVISLFGWGALITENNSLFTSPQPFWLYFWLPVFMTILDSHKSQVQGYWRQLTARTDAATSQQ</sequence>